<dbReference type="AlphaFoldDB" id="A0A8J6TVS7"/>
<name>A0A8J6TVS7_9GAMM</name>
<sequence>MNKVMQIIGQVVLYGLFMAVVGYLSTSPSYNHMGPDTALIKISLAHTSEPAGECVKQTPEQLAKLPPNMRMPVVCPRERSPIFIELELDGEVVHSETIMPSGLHHDAAGYTYQKITVPSGKHRLGVKMRDSVDSDEFDYIAEKDIEMAPAEIVVVDFDAKHGKFIFE</sequence>
<keyword evidence="1" id="KW-0812">Transmembrane</keyword>
<evidence type="ECO:0000313" key="2">
    <source>
        <dbReference type="EMBL" id="MBC8519480.1"/>
    </source>
</evidence>
<evidence type="ECO:0000313" key="3">
    <source>
        <dbReference type="Proteomes" id="UP000654401"/>
    </source>
</evidence>
<reference evidence="2 3" key="1">
    <citation type="submission" date="2020-08" db="EMBL/GenBank/DDBJ databases">
        <title>Bridging the membrane lipid divide: bacteria of the FCB group superphylum have the potential to synthesize archaeal ether lipids.</title>
        <authorList>
            <person name="Villanueva L."/>
            <person name="Von Meijenfeldt F.A.B."/>
            <person name="Westbye A.B."/>
            <person name="Yadav S."/>
            <person name="Hopmans E.C."/>
            <person name="Dutilh B.E."/>
            <person name="Sinninghe Damste J.S."/>
        </authorList>
    </citation>
    <scope>NUCLEOTIDE SEQUENCE [LARGE SCALE GENOMIC DNA]</scope>
    <source>
        <strain evidence="2">NIOZ-UU100</strain>
    </source>
</reference>
<organism evidence="2 3">
    <name type="scientific">Candidatus Thiopontia autotrophica</name>
    <dbReference type="NCBI Taxonomy" id="2841688"/>
    <lineage>
        <taxon>Bacteria</taxon>
        <taxon>Pseudomonadati</taxon>
        <taxon>Pseudomonadota</taxon>
        <taxon>Gammaproteobacteria</taxon>
        <taxon>Candidatus Thiopontia</taxon>
    </lineage>
</organism>
<comment type="caution">
    <text evidence="2">The sequence shown here is derived from an EMBL/GenBank/DDBJ whole genome shotgun (WGS) entry which is preliminary data.</text>
</comment>
<feature type="transmembrane region" description="Helical" evidence="1">
    <location>
        <begin position="7"/>
        <end position="25"/>
    </location>
</feature>
<protein>
    <submittedName>
        <fullName evidence="2">Uncharacterized protein</fullName>
    </submittedName>
</protein>
<keyword evidence="1" id="KW-1133">Transmembrane helix</keyword>
<proteinExistence type="predicted"/>
<dbReference type="EMBL" id="JACNFK010000024">
    <property type="protein sequence ID" value="MBC8519480.1"/>
    <property type="molecule type" value="Genomic_DNA"/>
</dbReference>
<evidence type="ECO:0000256" key="1">
    <source>
        <dbReference type="SAM" id="Phobius"/>
    </source>
</evidence>
<keyword evidence="1" id="KW-0472">Membrane</keyword>
<gene>
    <name evidence="2" type="ORF">H8D24_03610</name>
</gene>
<dbReference type="Proteomes" id="UP000654401">
    <property type="component" value="Unassembled WGS sequence"/>
</dbReference>
<accession>A0A8J6TVS7</accession>